<keyword evidence="2 4" id="KW-0808">Transferase</keyword>
<keyword evidence="1 4" id="KW-0328">Glycosyltransferase</keyword>
<feature type="domain" description="Glycosyl transferase family 1" evidence="3">
    <location>
        <begin position="334"/>
        <end position="491"/>
    </location>
</feature>
<proteinExistence type="predicted"/>
<dbReference type="AlphaFoldDB" id="A0A1Y0VQS3"/>
<dbReference type="Gene3D" id="3.40.50.2000">
    <property type="entry name" value="Glycogen Phosphorylase B"/>
    <property type="match status" value="3"/>
</dbReference>
<dbReference type="SUPFAM" id="SSF53756">
    <property type="entry name" value="UDP-Glycosyltransferase/glycogen phosphorylase"/>
    <property type="match status" value="1"/>
</dbReference>
<dbReference type="EMBL" id="CP021474">
    <property type="protein sequence ID" value="ARW20515.1"/>
    <property type="molecule type" value="Genomic_DNA"/>
</dbReference>
<evidence type="ECO:0000256" key="2">
    <source>
        <dbReference type="ARBA" id="ARBA00022679"/>
    </source>
</evidence>
<dbReference type="GO" id="GO:0047265">
    <property type="term" value="F:poly(glycerol-phosphate) alpha-glucosyltransferase activity"/>
    <property type="evidence" value="ECO:0007669"/>
    <property type="project" value="UniProtKB-EC"/>
</dbReference>
<evidence type="ECO:0000256" key="1">
    <source>
        <dbReference type="ARBA" id="ARBA00022676"/>
    </source>
</evidence>
<dbReference type="CDD" id="cd04949">
    <property type="entry name" value="GT4_GtfA-like"/>
    <property type="match status" value="1"/>
</dbReference>
<reference evidence="4 5" key="1">
    <citation type="submission" date="2017-05" db="EMBL/GenBank/DDBJ databases">
        <title>Genome sequence of Pediococcus pentosaceus strain SRCM100892.</title>
        <authorList>
            <person name="Cho S.H."/>
        </authorList>
    </citation>
    <scope>NUCLEOTIDE SEQUENCE [LARGE SCALE GENOMIC DNA]</scope>
    <source>
        <strain evidence="4 5">SRCM100892</strain>
    </source>
</reference>
<dbReference type="PANTHER" id="PTHR12526:SF629">
    <property type="entry name" value="TEICHURONIC ACID BIOSYNTHESIS GLYCOSYLTRANSFERASE TUAH-RELATED"/>
    <property type="match status" value="1"/>
</dbReference>
<dbReference type="InterPro" id="IPR001296">
    <property type="entry name" value="Glyco_trans_1"/>
</dbReference>
<organism evidence="4 5">
    <name type="scientific">Pediococcus pentosaceus</name>
    <dbReference type="NCBI Taxonomy" id="1255"/>
    <lineage>
        <taxon>Bacteria</taxon>
        <taxon>Bacillati</taxon>
        <taxon>Bacillota</taxon>
        <taxon>Bacilli</taxon>
        <taxon>Lactobacillales</taxon>
        <taxon>Lactobacillaceae</taxon>
        <taxon>Pediococcus</taxon>
    </lineage>
</organism>
<sequence length="533" mass="61493">MIFFINAQMPEKKSGIEHAQLKRLKLFNKMHREARIVLRDWSPETHRLTALAGIDDEHVISMFDYYQQAMHVENKIVTPPDLDLGVENLKFSSDFDHQRYLAETIDGQLVARINVDIKDDHVLSTELFDGFGNLYRVDHYDSRGFISLSQWYTPDNQIGTEEWKTPEGRVAIEAFTRKNAQGEMKQSAWKLTTQAGKVYQFDTIEELTKHFFDDLNNDFWSETQPNIYILDRDHLGDWALLNMEKPAYRVIHLHNSHATDAQNPMHSTLNQHYEFALKSMDRYDAFISATKKQTQDVRARFQPKTHLFTIPVGIVPEQLLNSKRVAVKERQFGKIVAFARIAWEKHLDDLVRAVALVHQVVPEVTLDLYGYADGSNNYEARRLVEEVIEANQLEDVVKLKGYTTDIDKVENNAMMFGLTSRMEGFNLAVMEGIAHGLISFSYDVNYGPNEIVEDGVNGKVVPYGDYEALAQAMIKVLKDPQLAQKYSTGAYDSAKRYSDENVWHAWEELLQDAENCWPDKLKAMPEYRGEVRK</sequence>
<dbReference type="Proteomes" id="UP000196118">
    <property type="component" value="Chromosome"/>
</dbReference>
<evidence type="ECO:0000313" key="5">
    <source>
        <dbReference type="Proteomes" id="UP000196118"/>
    </source>
</evidence>
<dbReference type="EC" id="2.4.1.52" evidence="4"/>
<evidence type="ECO:0000259" key="3">
    <source>
        <dbReference type="Pfam" id="PF00534"/>
    </source>
</evidence>
<accession>A0A1Y0VQS3</accession>
<gene>
    <name evidence="4" type="ORF">S100892_01976</name>
</gene>
<evidence type="ECO:0000313" key="4">
    <source>
        <dbReference type="EMBL" id="ARW20515.1"/>
    </source>
</evidence>
<dbReference type="RefSeq" id="WP_094104755.1">
    <property type="nucleotide sequence ID" value="NZ_CAKMBP010000005.1"/>
</dbReference>
<dbReference type="Pfam" id="PF00534">
    <property type="entry name" value="Glycos_transf_1"/>
    <property type="match status" value="1"/>
</dbReference>
<dbReference type="PANTHER" id="PTHR12526">
    <property type="entry name" value="GLYCOSYLTRANSFERASE"/>
    <property type="match status" value="1"/>
</dbReference>
<name>A0A1Y0VQS3_PEDPE</name>
<protein>
    <submittedName>
        <fullName evidence="4">Poly(Glycerol-phosphate) alpha-glucosyltransferase</fullName>
        <ecNumber evidence="4">2.4.1.52</ecNumber>
    </submittedName>
</protein>